<proteinExistence type="predicted"/>
<gene>
    <name evidence="3" type="ORF">Aspvir_004119</name>
</gene>
<dbReference type="SUPFAM" id="SSF56281">
    <property type="entry name" value="Metallo-hydrolase/oxidoreductase"/>
    <property type="match status" value="1"/>
</dbReference>
<name>A0A9P3F0A5_ASPVI</name>
<keyword evidence="4" id="KW-1185">Reference proteome</keyword>
<evidence type="ECO:0000313" key="4">
    <source>
        <dbReference type="Proteomes" id="UP000710440"/>
    </source>
</evidence>
<evidence type="ECO:0000313" key="3">
    <source>
        <dbReference type="EMBL" id="GIK00104.1"/>
    </source>
</evidence>
<dbReference type="Gene3D" id="3.60.15.10">
    <property type="entry name" value="Ribonuclease Z/Hydroxyacylglutathione hydrolase-like"/>
    <property type="match status" value="2"/>
</dbReference>
<dbReference type="RefSeq" id="XP_043123290.1">
    <property type="nucleotide sequence ID" value="XM_043267355.1"/>
</dbReference>
<dbReference type="PANTHER" id="PTHR30619:SF1">
    <property type="entry name" value="RECOMBINATION PROTEIN 2"/>
    <property type="match status" value="1"/>
</dbReference>
<reference evidence="3 4" key="1">
    <citation type="submission" date="2021-02" db="EMBL/GenBank/DDBJ databases">
        <title>Pan-genome distribution and transcriptional activeness of fungal secondary metabolism genes in Aspergillus section Fumigati.</title>
        <authorList>
            <person name="Takahashi H."/>
            <person name="Umemura M."/>
            <person name="Ninomiya A."/>
            <person name="Kusuya Y."/>
            <person name="Urayama S."/>
            <person name="Shimizu M."/>
            <person name="Watanabe A."/>
            <person name="Kamei K."/>
            <person name="Yaguchi T."/>
            <person name="Hagiwara D."/>
        </authorList>
    </citation>
    <scope>NUCLEOTIDE SEQUENCE [LARGE SCALE GENOMIC DNA]</scope>
    <source>
        <strain evidence="3 4">IFM 47045</strain>
    </source>
</reference>
<dbReference type="InterPro" id="IPR036866">
    <property type="entry name" value="RibonucZ/Hydroxyglut_hydro"/>
</dbReference>
<protein>
    <recommendedName>
        <fullName evidence="2">DUF6603 domain-containing protein</fullName>
    </recommendedName>
</protein>
<dbReference type="GeneID" id="66932101"/>
<dbReference type="InterPro" id="IPR046538">
    <property type="entry name" value="DUF6603"/>
</dbReference>
<dbReference type="InterPro" id="IPR052159">
    <property type="entry name" value="Competence_DNA_uptake"/>
</dbReference>
<comment type="caution">
    <text evidence="3">The sequence shown here is derived from an EMBL/GenBank/DDBJ whole genome shotgun (WGS) entry which is preliminary data.</text>
</comment>
<accession>A0A9P3F0A5</accession>
<evidence type="ECO:0000256" key="1">
    <source>
        <dbReference type="SAM" id="MobiDB-lite"/>
    </source>
</evidence>
<dbReference type="OrthoDB" id="5352492at2759"/>
<feature type="region of interest" description="Disordered" evidence="1">
    <location>
        <begin position="1512"/>
        <end position="1532"/>
    </location>
</feature>
<dbReference type="EMBL" id="BOPL01000002">
    <property type="protein sequence ID" value="GIK00104.1"/>
    <property type="molecule type" value="Genomic_DNA"/>
</dbReference>
<feature type="domain" description="DUF6603" evidence="2">
    <location>
        <begin position="1534"/>
        <end position="2061"/>
    </location>
</feature>
<dbReference type="PANTHER" id="PTHR30619">
    <property type="entry name" value="DNA INTERNALIZATION/COMPETENCE PROTEIN COMEC/REC2"/>
    <property type="match status" value="1"/>
</dbReference>
<sequence length="2309" mass="251360">MANFGVDTIHLNVGVGDCEIVLQVDLSDSTRLPKIVKAVLIDGGYPTWFRGRAVETINKFIKFGCRRRYRLPDGDTTLMLDAIVITHWDQDHYGGIVCAMEQDLQQAILNDVVNRGHKDQLLAKNRCSFLRYGPDTASGARGPPLTTVYVPYWTPIPPQKAPHSLLELQEEALIHYLAVDVTPFAVFGDRWWMGKVALLRSTYVENIGRDLFTDVWAGNPATPLVQATFATPRDLAVALKLRGCPGGRPALAIVGCQRENIVPPAPSSSSRTLPRAPSPSFTLPSNPPVPVRPHRPVLRMVNRPEVKDEADTTNAASIICVVIWVDTGVIGHFMGGDAFWTQEIPLVKWIAGPPESTSRIGAVKLSHHGSASSTPTTLFSSLCPRSIIVSAYDDYYHPRWEIILWLDAYIRTTTLRGPMRLYSMVYPYYLNAVVSASGTVSTSAKANQPVASAIIPTKSKDIQAFQTSLGNLISAFTGSSAWTGFTFTEFMATYTDTPQVGLDYLVLKVHDAWRNLSDVTARQNIWDPFSMQSIFYQLVRTRAAPDEDGEVVTQNKDFWFKQQAGRKKKTVRRPPKAVSFVRTNPRPARAAVRAKEATQIRIEQARKAMLARQVQISGAQDEVKNAMQPADLEEGDKGVEAGGLQQPFSGAFGKVAVAVAAATPADETPVTYPTSGYYICIDAAIVTSASNVLSLSHTGDQASLNNLIDSLNTGVLALSAAPDSAGQALLDGTTEAGCDEWFFWLSSAIGATSVKAVRHQSDPSSSPVSSFTISTIDPWALTFSTEGIALAFHSNDLPVIPPIGFQVDQNTLILGLEKHDLAAIWTLDRVLDFMGIENQVLLGLSSAFPIVPDFTPGTRNAIWFTPCASYRTVMRLQFKFSDPVTWNSWMTTLHLTNITFSEPKLVLKRTVTRFEIPGDFELYVDSELMVTTTVSVVQNNAASPVDAVLIFDPSFTTLVLQPRSGSLSDIFAWLITALHLDAVEANAVNDVSNWLAAVSSHLPSVREVQVMLDTSGILMFRVKFVLEVDFGKDPGNAADKKVAFIFTYTYNTSEPKHIVSGSLWTPVFAADLQSSLPLRFDPIYEDFQTNDGVPPEYRNFLHLSALFPDLQVVNVPAELNLEVFDLEVSLSSDNLYISGTLIRDPTIQPEHFALDSVTLGAAYYFAKPASPGHSARNASSTVNFSAQISMLGHTPKDNATLLASIDYVSNDSEDSTWHLHGGLRSVTMGTLVSLFPGGDRQSVMDLAEHFSISSLNLDYIYSSSGKGSQFQAEAVLILDVFQLSMDFTWQAGKAWSIVCTLQASPGVDTTFIQVLKAVMPDSAVTDMIPNFANFRISSADSSQNGTRLTFNMDKTANYITAVLTLFLKGNGDDPDITCSLIQIKEPTVTTGSGAPKPAATKRLLRVTVGSIPWGDISSIPLVGKIQKPFDELDYIWVHDDSNVGLTRDDITCINSIPEPQRIYVHDTKPKPAGSDVLLVTGSHFLVVGQDKSVPAGQSALLDYVFGHAAQTPGPQSDLGPAEPSGGTTMAKLDSHQGPLSVKNFGLRYSDSTLHIVFDATVKLGPIEFALLGFSIGLQFSQGIDLRTLYKAHLSVSLQGMECSYAEPPMILAGIFEDLSTDTMTKYIGGVDFQFEPYSFLAVGSYGELKDATGSMLFKSVFVFAKLDGPLIEFEFAEVSGITAGFGYNSALRFPSLPELPSFPFVSNPSGLSTTDPVELLQALTSDGAQNPSPGWVSMRNGSIWLAAGLEVKAFQILSVNAIVVLEFNPYVSLGLFAKAAASMPAATDGKPLPPGESFLYVELGLAAAIDFHAGTMRVEGSLTPNSYVLNPMCHLSGGFALCYWFQGSQHEGDWVFTIGGYHAAFQPPDHYPRPDRLQIQWYVGGGLNITGQAYFAITPKVCMGGGLLSACLDLGPLHAYFDAWADFLMTYKPFYFVGDVGVQVGVEFTLDLWICTIHINVHIGAALNLYGPPFGGEVWVDFWVFGFSIHFGNDRVDQAALTLPQFYQLLLQQEAPHTTPTGSTNSDHVLSIEAGRQIINSGGESTDVPEGEPWKVKSQGFICRVQSRFAIESADVNGVSPVTTKTRIYSKPMHLTAPDPSRKIPDEHITSAMKITIKGHDDAMGTFTCKEVYKKVPQASWGSYDPNSDPLLTHNGNDALLDHSADLTTDRIMGISVIAPKPFLPLDPIQPFDALAADSLPVLPDDSDTYRPAFLSTLAWANDAWTPQPHPAGVASDNEILWKLAETAWQAATDLGDDGTGKKILGLADVVEDWKDVMGWSGGIDAEIPTQVMNRFEQLYMSAPFVGVV</sequence>
<feature type="region of interest" description="Disordered" evidence="1">
    <location>
        <begin position="264"/>
        <end position="294"/>
    </location>
</feature>
<dbReference type="Pfam" id="PF20248">
    <property type="entry name" value="DUF6603"/>
    <property type="match status" value="1"/>
</dbReference>
<organism evidence="3 4">
    <name type="scientific">Aspergillus viridinutans</name>
    <dbReference type="NCBI Taxonomy" id="75553"/>
    <lineage>
        <taxon>Eukaryota</taxon>
        <taxon>Fungi</taxon>
        <taxon>Dikarya</taxon>
        <taxon>Ascomycota</taxon>
        <taxon>Pezizomycotina</taxon>
        <taxon>Eurotiomycetes</taxon>
        <taxon>Eurotiomycetidae</taxon>
        <taxon>Eurotiales</taxon>
        <taxon>Aspergillaceae</taxon>
        <taxon>Aspergillus</taxon>
        <taxon>Aspergillus subgen. Fumigati</taxon>
    </lineage>
</organism>
<evidence type="ECO:0000259" key="2">
    <source>
        <dbReference type="Pfam" id="PF20248"/>
    </source>
</evidence>
<dbReference type="Proteomes" id="UP000710440">
    <property type="component" value="Unassembled WGS sequence"/>
</dbReference>